<dbReference type="EMBL" id="JACGCM010000622">
    <property type="protein sequence ID" value="KAF6170008.1"/>
    <property type="molecule type" value="Genomic_DNA"/>
</dbReference>
<reference evidence="1 2" key="1">
    <citation type="journal article" date="2020" name="IScience">
        <title>Genome Sequencing of the Endangered Kingdonia uniflora (Circaeasteraceae, Ranunculales) Reveals Potential Mechanisms of Evolutionary Specialization.</title>
        <authorList>
            <person name="Sun Y."/>
            <person name="Deng T."/>
            <person name="Zhang A."/>
            <person name="Moore M.J."/>
            <person name="Landis J.B."/>
            <person name="Lin N."/>
            <person name="Zhang H."/>
            <person name="Zhang X."/>
            <person name="Huang J."/>
            <person name="Zhang X."/>
            <person name="Sun H."/>
            <person name="Wang H."/>
        </authorList>
    </citation>
    <scope>NUCLEOTIDE SEQUENCE [LARGE SCALE GENOMIC DNA]</scope>
    <source>
        <strain evidence="1">TB1705</strain>
        <tissue evidence="1">Leaf</tissue>
    </source>
</reference>
<feature type="non-terminal residue" evidence="1">
    <location>
        <position position="89"/>
    </location>
</feature>
<keyword evidence="2" id="KW-1185">Reference proteome</keyword>
<feature type="non-terminal residue" evidence="1">
    <location>
        <position position="1"/>
    </location>
</feature>
<name>A0A7J7NSV9_9MAGN</name>
<dbReference type="Proteomes" id="UP000541444">
    <property type="component" value="Unassembled WGS sequence"/>
</dbReference>
<evidence type="ECO:0000313" key="2">
    <source>
        <dbReference type="Proteomes" id="UP000541444"/>
    </source>
</evidence>
<organism evidence="1 2">
    <name type="scientific">Kingdonia uniflora</name>
    <dbReference type="NCBI Taxonomy" id="39325"/>
    <lineage>
        <taxon>Eukaryota</taxon>
        <taxon>Viridiplantae</taxon>
        <taxon>Streptophyta</taxon>
        <taxon>Embryophyta</taxon>
        <taxon>Tracheophyta</taxon>
        <taxon>Spermatophyta</taxon>
        <taxon>Magnoliopsida</taxon>
        <taxon>Ranunculales</taxon>
        <taxon>Circaeasteraceae</taxon>
        <taxon>Kingdonia</taxon>
    </lineage>
</organism>
<gene>
    <name evidence="1" type="ORF">GIB67_034400</name>
</gene>
<dbReference type="AlphaFoldDB" id="A0A7J7NSV9"/>
<accession>A0A7J7NSV9</accession>
<evidence type="ECO:0000313" key="1">
    <source>
        <dbReference type="EMBL" id="KAF6170008.1"/>
    </source>
</evidence>
<protein>
    <submittedName>
        <fullName evidence="1">Uncharacterized protein</fullName>
    </submittedName>
</protein>
<comment type="caution">
    <text evidence="1">The sequence shown here is derived from an EMBL/GenBank/DDBJ whole genome shotgun (WGS) entry which is preliminary data.</text>
</comment>
<sequence>VSNISNQLSNFSASIETSNTGISILKSIQRLRIGFINLPIIDRSSTDSASLSTSSVPPSLSSAATPFFFVHSRRFIEVEVFARFARRNC</sequence>
<proteinExistence type="predicted"/>